<dbReference type="EMBL" id="KY630187">
    <property type="protein sequence ID" value="AQW88704.1"/>
    <property type="molecule type" value="Genomic_DNA"/>
</dbReference>
<reference evidence="1" key="1">
    <citation type="submission" date="2017-02" db="EMBL/GenBank/DDBJ databases">
        <title>Genome sequence of Serratia marcescens phage BF.</title>
        <authorList>
            <person name="Casey E."/>
            <person name="Fitzgerald B."/>
            <person name="Mahony J."/>
            <person name="Lugli G."/>
            <person name="Ventura M."/>
            <person name="van Sinderen D."/>
        </authorList>
    </citation>
    <scope>NUCLEOTIDE SEQUENCE [LARGE SCALE GENOMIC DNA]</scope>
</reference>
<evidence type="ECO:0000313" key="2">
    <source>
        <dbReference type="Proteomes" id="UP000221837"/>
    </source>
</evidence>
<sequence length="90" mass="10340">MTKQEYLANLQVGDVVKRGMHGAGFITDGEDAEIVHINESTIWVDESMEEDSDYKRDSVYAYDRRTGKQTESTFGFFKTIELPDWEAPDQ</sequence>
<name>A0A1S6UAK7_9CAUD</name>
<accession>A0A1S6UAK7</accession>
<organism evidence="1 2">
    <name type="scientific">Serratia phage BF</name>
    <dbReference type="NCBI Taxonomy" id="1962671"/>
    <lineage>
        <taxon>Viruses</taxon>
        <taxon>Duplodnaviria</taxon>
        <taxon>Heunggongvirae</taxon>
        <taxon>Uroviricota</taxon>
        <taxon>Caudoviricetes</taxon>
        <taxon>Eneladusvirus</taxon>
        <taxon>Eneladusvirus BF</taxon>
    </lineage>
</organism>
<dbReference type="Proteomes" id="UP000221837">
    <property type="component" value="Genome"/>
</dbReference>
<evidence type="ECO:0000313" key="1">
    <source>
        <dbReference type="EMBL" id="AQW88704.1"/>
    </source>
</evidence>
<keyword evidence="2" id="KW-1185">Reference proteome</keyword>
<gene>
    <name evidence="1" type="ORF">BF_0179</name>
</gene>
<proteinExistence type="predicted"/>
<protein>
    <submittedName>
        <fullName evidence="1">Uncharacterized protein</fullName>
    </submittedName>
</protein>